<feature type="compositionally biased region" description="Polar residues" evidence="1">
    <location>
        <begin position="1"/>
        <end position="19"/>
    </location>
</feature>
<dbReference type="EMBL" id="HBGA01130542">
    <property type="protein sequence ID" value="CAD9037220.1"/>
    <property type="molecule type" value="Transcribed_RNA"/>
</dbReference>
<feature type="region of interest" description="Disordered" evidence="1">
    <location>
        <begin position="56"/>
        <end position="105"/>
    </location>
</feature>
<reference evidence="2" key="1">
    <citation type="submission" date="2021-01" db="EMBL/GenBank/DDBJ databases">
        <authorList>
            <person name="Corre E."/>
            <person name="Pelletier E."/>
            <person name="Niang G."/>
            <person name="Scheremetjew M."/>
            <person name="Finn R."/>
            <person name="Kale V."/>
            <person name="Holt S."/>
            <person name="Cochrane G."/>
            <person name="Meng A."/>
            <person name="Brown T."/>
            <person name="Cohen L."/>
        </authorList>
    </citation>
    <scope>NUCLEOTIDE SEQUENCE</scope>
    <source>
        <strain evidence="2">NIES-381</strain>
    </source>
</reference>
<dbReference type="AlphaFoldDB" id="A0A7S1NRV6"/>
<gene>
    <name evidence="2" type="ORF">EGYM00392_LOCUS48379</name>
</gene>
<evidence type="ECO:0000313" key="2">
    <source>
        <dbReference type="EMBL" id="CAD9037220.1"/>
    </source>
</evidence>
<name>A0A7S1NRV6_9EUGL</name>
<feature type="compositionally biased region" description="Low complexity" evidence="1">
    <location>
        <begin position="68"/>
        <end position="79"/>
    </location>
</feature>
<feature type="region of interest" description="Disordered" evidence="1">
    <location>
        <begin position="1"/>
        <end position="25"/>
    </location>
</feature>
<organism evidence="2">
    <name type="scientific">Eutreptiella gymnastica</name>
    <dbReference type="NCBI Taxonomy" id="73025"/>
    <lineage>
        <taxon>Eukaryota</taxon>
        <taxon>Discoba</taxon>
        <taxon>Euglenozoa</taxon>
        <taxon>Euglenida</taxon>
        <taxon>Spirocuta</taxon>
        <taxon>Euglenophyceae</taxon>
        <taxon>Eutreptiales</taxon>
        <taxon>Eutreptiaceae</taxon>
        <taxon>Eutreptiella</taxon>
    </lineage>
</organism>
<accession>A0A7S1NRV6</accession>
<feature type="compositionally biased region" description="Basic and acidic residues" evidence="1">
    <location>
        <begin position="95"/>
        <end position="105"/>
    </location>
</feature>
<proteinExistence type="predicted"/>
<protein>
    <submittedName>
        <fullName evidence="2">Uncharacterized protein</fullName>
    </submittedName>
</protein>
<evidence type="ECO:0000256" key="1">
    <source>
        <dbReference type="SAM" id="MobiDB-lite"/>
    </source>
</evidence>
<sequence>MLPASQNVPSPQTIPSQPWENGHQMPCCHPLGDHSRVTEAMDSHYLACSAHSLTTQEGQCPDPWPPDGTTEGATNTTTAMPWSTTAGYGQRIGKNNKEKRQEICV</sequence>